<feature type="transmembrane region" description="Helical" evidence="1">
    <location>
        <begin position="75"/>
        <end position="91"/>
    </location>
</feature>
<feature type="transmembrane region" description="Helical" evidence="1">
    <location>
        <begin position="43"/>
        <end position="63"/>
    </location>
</feature>
<dbReference type="AlphaFoldDB" id="A0A147KH97"/>
<keyword evidence="1" id="KW-0812">Transmembrane</keyword>
<comment type="caution">
    <text evidence="2">The sequence shown here is derived from an EMBL/GenBank/DDBJ whole genome shotgun (WGS) entry which is preliminary data.</text>
</comment>
<dbReference type="RefSeq" id="WP_198156270.1">
    <property type="nucleotide sequence ID" value="NZ_KQ950180.1"/>
</dbReference>
<dbReference type="Proteomes" id="UP000074382">
    <property type="component" value="Unassembled WGS sequence"/>
</dbReference>
<dbReference type="EMBL" id="LGEM01000088">
    <property type="protein sequence ID" value="KUP96549.1"/>
    <property type="molecule type" value="Genomic_DNA"/>
</dbReference>
<keyword evidence="3" id="KW-1185">Reference proteome</keyword>
<evidence type="ECO:0000256" key="1">
    <source>
        <dbReference type="SAM" id="Phobius"/>
    </source>
</evidence>
<organism evidence="2 3">
    <name type="scientific">Thermobifida cellulosilytica TB100</name>
    <dbReference type="NCBI Taxonomy" id="665004"/>
    <lineage>
        <taxon>Bacteria</taxon>
        <taxon>Bacillati</taxon>
        <taxon>Actinomycetota</taxon>
        <taxon>Actinomycetes</taxon>
        <taxon>Streptosporangiales</taxon>
        <taxon>Nocardiopsidaceae</taxon>
        <taxon>Thermobifida</taxon>
    </lineage>
</organism>
<accession>A0A147KH97</accession>
<name>A0A147KH97_THECS</name>
<sequence length="133" mass="14234">MSRRPITLLLAAVCEALLGLLLLVLGGYVLVNTLLGNATDITFALPLAVFAFGGGAALCYVSWGLYGLRDWARTPVVLTQIFALVVAYYMWTSDQPEMSLALGGYALLTLALVLAPQTTATLFPAEGPSRNRR</sequence>
<evidence type="ECO:0000313" key="2">
    <source>
        <dbReference type="EMBL" id="KUP96549.1"/>
    </source>
</evidence>
<feature type="transmembrane region" description="Helical" evidence="1">
    <location>
        <begin position="103"/>
        <end position="123"/>
    </location>
</feature>
<dbReference type="PATRIC" id="fig|665004.4.peg.530"/>
<dbReference type="STRING" id="665004.AC529_11175"/>
<evidence type="ECO:0000313" key="3">
    <source>
        <dbReference type="Proteomes" id="UP000074382"/>
    </source>
</evidence>
<feature type="transmembrane region" description="Helical" evidence="1">
    <location>
        <begin position="7"/>
        <end position="31"/>
    </location>
</feature>
<keyword evidence="1" id="KW-1133">Transmembrane helix</keyword>
<reference evidence="3" key="1">
    <citation type="journal article" date="2017" name="Acta Aliment.">
        <title>Plant polysaccharide degrading enzyme system of Thermpbifida cellulosilytica TB100 revealed by de novo genome project data.</title>
        <authorList>
            <person name="Toth A."/>
            <person name="Baka E."/>
            <person name="Luzics S."/>
            <person name="Bata-Vidacs I."/>
            <person name="Nagy I."/>
            <person name="Balint B."/>
            <person name="Herceg R."/>
            <person name="Olasz F."/>
            <person name="Wilk T."/>
            <person name="Nagy T."/>
            <person name="Kriszt B."/>
            <person name="Nagy I."/>
            <person name="Kukolya J."/>
        </authorList>
    </citation>
    <scope>NUCLEOTIDE SEQUENCE [LARGE SCALE GENOMIC DNA]</scope>
    <source>
        <strain evidence="3">TB100</strain>
    </source>
</reference>
<protein>
    <submittedName>
        <fullName evidence="2">Membrane protein</fullName>
    </submittedName>
</protein>
<gene>
    <name evidence="2" type="ORF">AC529_11175</name>
</gene>
<keyword evidence="1" id="KW-0472">Membrane</keyword>
<proteinExistence type="predicted"/>